<evidence type="ECO:0000256" key="7">
    <source>
        <dbReference type="ARBA" id="ARBA00048782"/>
    </source>
</evidence>
<dbReference type="EC" id="1.8.4.11" evidence="2"/>
<dbReference type="AlphaFoldDB" id="A0AAD6WW40"/>
<name>A0AAD6WW40_9AGAR</name>
<dbReference type="PANTHER" id="PTHR42799:SF2">
    <property type="entry name" value="MITOCHONDRIAL PEPTIDE METHIONINE SULFOXIDE REDUCTASE"/>
    <property type="match status" value="1"/>
</dbReference>
<dbReference type="SUPFAM" id="SSF55068">
    <property type="entry name" value="Peptide methionine sulfoxide reductase"/>
    <property type="match status" value="1"/>
</dbReference>
<dbReference type="Gene3D" id="3.30.1060.10">
    <property type="entry name" value="Peptide methionine sulphoxide reductase MsrA"/>
    <property type="match status" value="1"/>
</dbReference>
<evidence type="ECO:0000256" key="5">
    <source>
        <dbReference type="ARBA" id="ARBA00030643"/>
    </source>
</evidence>
<gene>
    <name evidence="9" type="ORF">C8F04DRAFT_1269138</name>
</gene>
<proteinExistence type="inferred from homology"/>
<dbReference type="PANTHER" id="PTHR42799">
    <property type="entry name" value="MITOCHONDRIAL PEPTIDE METHIONINE SULFOXIDE REDUCTASE"/>
    <property type="match status" value="1"/>
</dbReference>
<evidence type="ECO:0000256" key="3">
    <source>
        <dbReference type="ARBA" id="ARBA00023002"/>
    </source>
</evidence>
<evidence type="ECO:0000256" key="6">
    <source>
        <dbReference type="ARBA" id="ARBA00047806"/>
    </source>
</evidence>
<keyword evidence="3" id="KW-0560">Oxidoreductase</keyword>
<accession>A0AAD6WW40</accession>
<evidence type="ECO:0000256" key="2">
    <source>
        <dbReference type="ARBA" id="ARBA00012502"/>
    </source>
</evidence>
<protein>
    <recommendedName>
        <fullName evidence="2">peptide-methionine (S)-S-oxide reductase</fullName>
        <ecNumber evidence="2">1.8.4.11</ecNumber>
    </recommendedName>
    <alternativeName>
        <fullName evidence="5">Peptide-methionine (S)-S-oxide reductase</fullName>
    </alternativeName>
    <alternativeName>
        <fullName evidence="4">Protein-methionine-S-oxide reductase</fullName>
    </alternativeName>
</protein>
<evidence type="ECO:0000313" key="9">
    <source>
        <dbReference type="EMBL" id="KAJ7025521.1"/>
    </source>
</evidence>
<comment type="similarity">
    <text evidence="1">Belongs to the MsrA Met sulfoxide reductase family.</text>
</comment>
<feature type="domain" description="Peptide methionine sulphoxide reductase MsrA" evidence="8">
    <location>
        <begin position="372"/>
        <end position="514"/>
    </location>
</feature>
<dbReference type="GO" id="GO:0008113">
    <property type="term" value="F:peptide-methionine (S)-S-oxide reductase activity"/>
    <property type="evidence" value="ECO:0007669"/>
    <property type="project" value="UniProtKB-EC"/>
</dbReference>
<dbReference type="Pfam" id="PF01625">
    <property type="entry name" value="PMSR"/>
    <property type="match status" value="1"/>
</dbReference>
<keyword evidence="10" id="KW-1185">Reference proteome</keyword>
<dbReference type="InterPro" id="IPR002569">
    <property type="entry name" value="Met_Sox_Rdtase_MsrA_dom"/>
</dbReference>
<dbReference type="GO" id="GO:0034599">
    <property type="term" value="P:cellular response to oxidative stress"/>
    <property type="evidence" value="ECO:0007669"/>
    <property type="project" value="TreeGrafter"/>
</dbReference>
<dbReference type="InterPro" id="IPR050162">
    <property type="entry name" value="MsrA_MetSO_reductase"/>
</dbReference>
<dbReference type="Proteomes" id="UP001218188">
    <property type="component" value="Unassembled WGS sequence"/>
</dbReference>
<dbReference type="EMBL" id="JARJCM010000152">
    <property type="protein sequence ID" value="KAJ7025521.1"/>
    <property type="molecule type" value="Genomic_DNA"/>
</dbReference>
<comment type="catalytic activity">
    <reaction evidence="7">
        <text>[thioredoxin]-disulfide + L-methionine + H2O = L-methionine (S)-S-oxide + [thioredoxin]-dithiol</text>
        <dbReference type="Rhea" id="RHEA:19993"/>
        <dbReference type="Rhea" id="RHEA-COMP:10698"/>
        <dbReference type="Rhea" id="RHEA-COMP:10700"/>
        <dbReference type="ChEBI" id="CHEBI:15377"/>
        <dbReference type="ChEBI" id="CHEBI:29950"/>
        <dbReference type="ChEBI" id="CHEBI:50058"/>
        <dbReference type="ChEBI" id="CHEBI:57844"/>
        <dbReference type="ChEBI" id="CHEBI:58772"/>
        <dbReference type="EC" id="1.8.4.11"/>
    </reaction>
</comment>
<reference evidence="9" key="1">
    <citation type="submission" date="2023-03" db="EMBL/GenBank/DDBJ databases">
        <title>Massive genome expansion in bonnet fungi (Mycena s.s.) driven by repeated elements and novel gene families across ecological guilds.</title>
        <authorList>
            <consortium name="Lawrence Berkeley National Laboratory"/>
            <person name="Harder C.B."/>
            <person name="Miyauchi S."/>
            <person name="Viragh M."/>
            <person name="Kuo A."/>
            <person name="Thoen E."/>
            <person name="Andreopoulos B."/>
            <person name="Lu D."/>
            <person name="Skrede I."/>
            <person name="Drula E."/>
            <person name="Henrissat B."/>
            <person name="Morin E."/>
            <person name="Kohler A."/>
            <person name="Barry K."/>
            <person name="LaButti K."/>
            <person name="Morin E."/>
            <person name="Salamov A."/>
            <person name="Lipzen A."/>
            <person name="Mereny Z."/>
            <person name="Hegedus B."/>
            <person name="Baldrian P."/>
            <person name="Stursova M."/>
            <person name="Weitz H."/>
            <person name="Taylor A."/>
            <person name="Grigoriev I.V."/>
            <person name="Nagy L.G."/>
            <person name="Martin F."/>
            <person name="Kauserud H."/>
        </authorList>
    </citation>
    <scope>NUCLEOTIDE SEQUENCE</scope>
    <source>
        <strain evidence="9">CBHHK200</strain>
    </source>
</reference>
<comment type="caution">
    <text evidence="9">The sequence shown here is derived from an EMBL/GenBank/DDBJ whole genome shotgun (WGS) entry which is preliminary data.</text>
</comment>
<dbReference type="InterPro" id="IPR036509">
    <property type="entry name" value="Met_Sox_Rdtase_MsrA_sf"/>
</dbReference>
<evidence type="ECO:0000256" key="4">
    <source>
        <dbReference type="ARBA" id="ARBA00030273"/>
    </source>
</evidence>
<organism evidence="9 10">
    <name type="scientific">Mycena alexandri</name>
    <dbReference type="NCBI Taxonomy" id="1745969"/>
    <lineage>
        <taxon>Eukaryota</taxon>
        <taxon>Fungi</taxon>
        <taxon>Dikarya</taxon>
        <taxon>Basidiomycota</taxon>
        <taxon>Agaricomycotina</taxon>
        <taxon>Agaricomycetes</taxon>
        <taxon>Agaricomycetidae</taxon>
        <taxon>Agaricales</taxon>
        <taxon>Marasmiineae</taxon>
        <taxon>Mycenaceae</taxon>
        <taxon>Mycena</taxon>
    </lineage>
</organism>
<evidence type="ECO:0000259" key="8">
    <source>
        <dbReference type="Pfam" id="PF01625"/>
    </source>
</evidence>
<evidence type="ECO:0000313" key="10">
    <source>
        <dbReference type="Proteomes" id="UP001218188"/>
    </source>
</evidence>
<evidence type="ECO:0000256" key="1">
    <source>
        <dbReference type="ARBA" id="ARBA00005591"/>
    </source>
</evidence>
<sequence length="522" mass="59012">MAINAFLPNEVLINLFEQGKSSEPFEIGGSTLMLQISQTCAAWRTITHTYPILWEDIRLTACSSPRKARNLLARSEGGPIAVTIDGRPMPRDQLALWNVLNLIMAQDARLRSLHVVGTFAFLRVLARACLRHYFPQLLRLTVDGREDPDPGSIPPTGHSIIVRAVASISTLSTDVPNLTKLSLVNTSPPIIGNYPQLRTLRLDNSGYLKHFKQPELVVEPEILALETLIVHKSALPLFTHPALLPADSNIVIFVLADLLEHDLPAGALSRFLRLLRMPRLEHLEVKNIHGYLWDEFVQSLRHDGGPSPPKYPHLMVLHFRELRLTGIRDLHSLHAVQTVQEIGVFDVDWKPLWEVLERYGRACPNIRSLRRCFWGTEYMFLKQFSPEEGKGIVRSSVGFAVTAPGGSDFAEAVRIEFVPELISYAGLVEFFYRSHDPTTLDAQGADIGSEYRSAIFTHSEEQLEIAKRVTTKIQAKHFSPKRKTIVTQIDALGKWQAAQEDHQKYLFKHPQGYHCKTHVLHW</sequence>
<dbReference type="GO" id="GO:0005737">
    <property type="term" value="C:cytoplasm"/>
    <property type="evidence" value="ECO:0007669"/>
    <property type="project" value="TreeGrafter"/>
</dbReference>
<comment type="catalytic activity">
    <reaction evidence="6">
        <text>L-methionyl-[protein] + [thioredoxin]-disulfide + H2O = L-methionyl-(S)-S-oxide-[protein] + [thioredoxin]-dithiol</text>
        <dbReference type="Rhea" id="RHEA:14217"/>
        <dbReference type="Rhea" id="RHEA-COMP:10698"/>
        <dbReference type="Rhea" id="RHEA-COMP:10700"/>
        <dbReference type="Rhea" id="RHEA-COMP:12313"/>
        <dbReference type="Rhea" id="RHEA-COMP:12315"/>
        <dbReference type="ChEBI" id="CHEBI:15377"/>
        <dbReference type="ChEBI" id="CHEBI:16044"/>
        <dbReference type="ChEBI" id="CHEBI:29950"/>
        <dbReference type="ChEBI" id="CHEBI:44120"/>
        <dbReference type="ChEBI" id="CHEBI:50058"/>
        <dbReference type="EC" id="1.8.4.11"/>
    </reaction>
</comment>